<reference evidence="1" key="1">
    <citation type="submission" date="2021-12" db="EMBL/GenBank/DDBJ databases">
        <title>taxonomy of Moraxella sp. ZY201224.</title>
        <authorList>
            <person name="Li F."/>
        </authorList>
    </citation>
    <scope>NUCLEOTIDE SEQUENCE</scope>
    <source>
        <strain evidence="1">ZY201224</strain>
    </source>
</reference>
<evidence type="ECO:0000313" key="2">
    <source>
        <dbReference type="Proteomes" id="UP001063782"/>
    </source>
</evidence>
<dbReference type="Proteomes" id="UP001063782">
    <property type="component" value="Chromosome"/>
</dbReference>
<protein>
    <submittedName>
        <fullName evidence="1">Uncharacterized protein</fullName>
    </submittedName>
</protein>
<dbReference type="EMBL" id="CP089977">
    <property type="protein sequence ID" value="UXZ04668.1"/>
    <property type="molecule type" value="Genomic_DNA"/>
</dbReference>
<keyword evidence="2" id="KW-1185">Reference proteome</keyword>
<accession>A0ABY6F3J6</accession>
<proteinExistence type="predicted"/>
<gene>
    <name evidence="1" type="ORF">LU297_08880</name>
</gene>
<evidence type="ECO:0000313" key="1">
    <source>
        <dbReference type="EMBL" id="UXZ04668.1"/>
    </source>
</evidence>
<organism evidence="1 2">
    <name type="scientific">Moraxella nasicaprae</name>
    <dbReference type="NCBI Taxonomy" id="2904122"/>
    <lineage>
        <taxon>Bacteria</taxon>
        <taxon>Pseudomonadati</taxon>
        <taxon>Pseudomonadota</taxon>
        <taxon>Gammaproteobacteria</taxon>
        <taxon>Moraxellales</taxon>
        <taxon>Moraxellaceae</taxon>
        <taxon>Moraxella</taxon>
    </lineage>
</organism>
<name>A0ABY6F3J6_9GAMM</name>
<dbReference type="RefSeq" id="WP_263076157.1">
    <property type="nucleotide sequence ID" value="NZ_CP089977.1"/>
</dbReference>
<sequence length="172" mass="19739">MSLSAKEAQILLDEYLEMSKRQLMDILSSHGIAQPRQYTSAVQLSENRHRSLFDRNDKNEIFGVSLERTIVEISRVIETSRAIDAVSGATFDDDILDGTDDYAYRYFLNTIADSQRWSHLNLLKSDAQRLFQRVIFNFGVLYESGLVLTDEFLQDIRLLLEINDLLKEIAGS</sequence>